<proteinExistence type="inferred from homology"/>
<evidence type="ECO:0000259" key="5">
    <source>
        <dbReference type="PROSITE" id="PS50097"/>
    </source>
</evidence>
<sequence>MDDYTAARGGWWVQQLYPHQQAFFTITTMNSAKLTSLPLVRSQSSSSSSASGSNSEDDGPQQQQQQQQRQQSIVVPSNGIAAALTEAMDNKDQIWSITPQIPADLSVQVQDATFTVHKYPLVSKCGYIGRLELQPSISNFPYEVKLDNFPGGPEAFDAVLKFCYGLPLDLNPQNIAQLRCASEYLEMSEELEDGNLVTKTEAFLTFVILSSWRDTITVLKSCDALSPWVENLQIVRRCCDSIAWKASRDNLTTTGEPATASDDAWWLDDVATLRIDHFIRVITAIRAKGANPEVIGKCIMRYASRWLSGMDDELEDVRGYANQGKNGLQFSVLSGRRKEDQSAGSNKEKKAIIENLISILPPKKEAVPCRFLLEMLKMSIVYSVSPALISQLEKRVGMTLETATVKDLLIPNYKNEDQGKLLKSPDQQRTMHNLDVVHRIIEYFLMHEQDQQQLQPTPGKSSVSKLLDSYLAEIAKDPNVSVIQFQVLAEALPENARACHDGLYRAIDTYLKTHPSLSEHDRKRVSKLMICEKLSMDACMHAAQNERLPLRTAIQVLFSEQIKLRAAMQRKESAAESGNISEQETHQTETKSEIMTLKAELENVKTRMAELQKDYVELQLDYARLNNKQKQTVSWNLGWKRIRPSSLFQRKADGEEIEEGRKRSNSTSRKPSLRRRMSVS</sequence>
<dbReference type="InterPro" id="IPR043454">
    <property type="entry name" value="NPH3/RPT2-like"/>
</dbReference>
<feature type="compositionally biased region" description="Low complexity" evidence="4">
    <location>
        <begin position="61"/>
        <end position="71"/>
    </location>
</feature>
<comment type="pathway">
    <text evidence="1">Protein modification; protein ubiquitination.</text>
</comment>
<evidence type="ECO:0000256" key="3">
    <source>
        <dbReference type="PROSITE-ProRule" id="PRU00982"/>
    </source>
</evidence>
<reference evidence="7" key="1">
    <citation type="submission" date="2022-08" db="EMBL/GenBank/DDBJ databases">
        <authorList>
            <person name="Gutierrez-Valencia J."/>
        </authorList>
    </citation>
    <scope>NUCLEOTIDE SEQUENCE</scope>
</reference>
<organism evidence="7 8">
    <name type="scientific">Linum tenue</name>
    <dbReference type="NCBI Taxonomy" id="586396"/>
    <lineage>
        <taxon>Eukaryota</taxon>
        <taxon>Viridiplantae</taxon>
        <taxon>Streptophyta</taxon>
        <taxon>Embryophyta</taxon>
        <taxon>Tracheophyta</taxon>
        <taxon>Spermatophyta</taxon>
        <taxon>Magnoliopsida</taxon>
        <taxon>eudicotyledons</taxon>
        <taxon>Gunneridae</taxon>
        <taxon>Pentapetalae</taxon>
        <taxon>rosids</taxon>
        <taxon>fabids</taxon>
        <taxon>Malpighiales</taxon>
        <taxon>Linaceae</taxon>
        <taxon>Linum</taxon>
    </lineage>
</organism>
<dbReference type="EMBL" id="CAMGYJ010000009">
    <property type="protein sequence ID" value="CAI0473649.1"/>
    <property type="molecule type" value="Genomic_DNA"/>
</dbReference>
<evidence type="ECO:0000313" key="8">
    <source>
        <dbReference type="Proteomes" id="UP001154282"/>
    </source>
</evidence>
<feature type="domain" description="NPH3" evidence="6">
    <location>
        <begin position="264"/>
        <end position="563"/>
    </location>
</feature>
<feature type="region of interest" description="Disordered" evidence="4">
    <location>
        <begin position="43"/>
        <end position="72"/>
    </location>
</feature>
<feature type="compositionally biased region" description="Basic and acidic residues" evidence="4">
    <location>
        <begin position="583"/>
        <end position="592"/>
    </location>
</feature>
<dbReference type="InterPro" id="IPR000210">
    <property type="entry name" value="BTB/POZ_dom"/>
</dbReference>
<evidence type="ECO:0000256" key="2">
    <source>
        <dbReference type="ARBA" id="ARBA00022786"/>
    </source>
</evidence>
<evidence type="ECO:0000259" key="6">
    <source>
        <dbReference type="PROSITE" id="PS51649"/>
    </source>
</evidence>
<accession>A0AAV0PR82</accession>
<dbReference type="PROSITE" id="PS51649">
    <property type="entry name" value="NPH3"/>
    <property type="match status" value="1"/>
</dbReference>
<comment type="similarity">
    <text evidence="3">Belongs to the NPH3 family.</text>
</comment>
<dbReference type="Pfam" id="PF03000">
    <property type="entry name" value="NPH3"/>
    <property type="match status" value="1"/>
</dbReference>
<feature type="compositionally biased region" description="Low complexity" evidence="4">
    <location>
        <begin position="43"/>
        <end position="54"/>
    </location>
</feature>
<feature type="region of interest" description="Disordered" evidence="4">
    <location>
        <begin position="650"/>
        <end position="680"/>
    </location>
</feature>
<dbReference type="Proteomes" id="UP001154282">
    <property type="component" value="Unassembled WGS sequence"/>
</dbReference>
<dbReference type="InterPro" id="IPR027356">
    <property type="entry name" value="NPH3_dom"/>
</dbReference>
<feature type="region of interest" description="Disordered" evidence="4">
    <location>
        <begin position="569"/>
        <end position="592"/>
    </location>
</feature>
<dbReference type="Pfam" id="PF00651">
    <property type="entry name" value="BTB"/>
    <property type="match status" value="1"/>
</dbReference>
<dbReference type="SUPFAM" id="SSF54695">
    <property type="entry name" value="POZ domain"/>
    <property type="match status" value="1"/>
</dbReference>
<keyword evidence="2" id="KW-0833">Ubl conjugation pathway</keyword>
<evidence type="ECO:0000256" key="4">
    <source>
        <dbReference type="SAM" id="MobiDB-lite"/>
    </source>
</evidence>
<feature type="domain" description="BTB" evidence="5">
    <location>
        <begin position="103"/>
        <end position="172"/>
    </location>
</feature>
<evidence type="ECO:0000313" key="7">
    <source>
        <dbReference type="EMBL" id="CAI0473649.1"/>
    </source>
</evidence>
<protein>
    <submittedName>
        <fullName evidence="7">Uncharacterized protein</fullName>
    </submittedName>
</protein>
<dbReference type="PANTHER" id="PTHR32370">
    <property type="entry name" value="OS12G0117600 PROTEIN"/>
    <property type="match status" value="1"/>
</dbReference>
<name>A0AAV0PR82_9ROSI</name>
<feature type="compositionally biased region" description="Basic and acidic residues" evidence="4">
    <location>
        <begin position="650"/>
        <end position="662"/>
    </location>
</feature>
<gene>
    <name evidence="7" type="ORF">LITE_LOCUS39730</name>
</gene>
<dbReference type="InterPro" id="IPR011333">
    <property type="entry name" value="SKP1/BTB/POZ_sf"/>
</dbReference>
<dbReference type="SMART" id="SM00225">
    <property type="entry name" value="BTB"/>
    <property type="match status" value="1"/>
</dbReference>
<dbReference type="PROSITE" id="PS50097">
    <property type="entry name" value="BTB"/>
    <property type="match status" value="1"/>
</dbReference>
<dbReference type="AlphaFoldDB" id="A0AAV0PR82"/>
<keyword evidence="8" id="KW-1185">Reference proteome</keyword>
<feature type="compositionally biased region" description="Basic residues" evidence="4">
    <location>
        <begin position="671"/>
        <end position="680"/>
    </location>
</feature>
<comment type="caution">
    <text evidence="7">The sequence shown here is derived from an EMBL/GenBank/DDBJ whole genome shotgun (WGS) entry which is preliminary data.</text>
</comment>
<evidence type="ECO:0000256" key="1">
    <source>
        <dbReference type="ARBA" id="ARBA00004906"/>
    </source>
</evidence>
<dbReference type="Gene3D" id="3.30.710.10">
    <property type="entry name" value="Potassium Channel Kv1.1, Chain A"/>
    <property type="match status" value="1"/>
</dbReference>